<dbReference type="Pfam" id="PF00106">
    <property type="entry name" value="adh_short"/>
    <property type="match status" value="1"/>
</dbReference>
<dbReference type="EMBL" id="CP043046">
    <property type="protein sequence ID" value="QEI04589.1"/>
    <property type="molecule type" value="Genomic_DNA"/>
</dbReference>
<reference evidence="4 5" key="1">
    <citation type="submission" date="2019-08" db="EMBL/GenBank/DDBJ databases">
        <title>Amphibian skin-associated Pigmentiphaga: genome sequence and occurrence across geography and hosts.</title>
        <authorList>
            <person name="Bletz M.C."/>
            <person name="Bunk B."/>
            <person name="Sproeer C."/>
            <person name="Biwer P."/>
            <person name="Reiter S."/>
            <person name="Rabemananjara F.C.E."/>
            <person name="Schulz S."/>
            <person name="Overmann J."/>
            <person name="Vences M."/>
        </authorList>
    </citation>
    <scope>NUCLEOTIDE SEQUENCE [LARGE SCALE GENOMIC DNA]</scope>
    <source>
        <strain evidence="4 5">Mada1488</strain>
    </source>
</reference>
<dbReference type="SUPFAM" id="SSF51735">
    <property type="entry name" value="NAD(P)-binding Rossmann-fold domains"/>
    <property type="match status" value="1"/>
</dbReference>
<evidence type="ECO:0000256" key="3">
    <source>
        <dbReference type="RuleBase" id="RU000363"/>
    </source>
</evidence>
<proteinExistence type="inferred from homology"/>
<sequence length="254" mass="27301">MIVFITGANSGIGMALAREYARRGATLGLLARRGEALEALATELGGGAHRVYSVDVRDRAALHAAAADFIATTGCPDIVIANAGISVGNLTSEVDDFEDTRAVFEINVLGLIASFEPFIGPMRHMGGGQLVGIASVAGVRGLPGAGAYSASKAAVATYCESLRNEVRRDKIYVTTLSPGYIRTPLTAGNPYRMPFLLDPAVFAQRAAVAIERRVRSTVIPWQMGIVAWFLRRVPDRLFDLFAENGPRKPRRVER</sequence>
<dbReference type="KEGG" id="pacr:FXN63_01125"/>
<dbReference type="Gene3D" id="3.40.50.720">
    <property type="entry name" value="NAD(P)-binding Rossmann-like Domain"/>
    <property type="match status" value="1"/>
</dbReference>
<comment type="similarity">
    <text evidence="1 3">Belongs to the short-chain dehydrogenases/reductases (SDR) family.</text>
</comment>
<evidence type="ECO:0000313" key="4">
    <source>
        <dbReference type="EMBL" id="QEI04589.1"/>
    </source>
</evidence>
<organism evidence="4 5">
    <name type="scientific">Pigmentiphaga aceris</name>
    <dbReference type="NCBI Taxonomy" id="1940612"/>
    <lineage>
        <taxon>Bacteria</taxon>
        <taxon>Pseudomonadati</taxon>
        <taxon>Pseudomonadota</taxon>
        <taxon>Betaproteobacteria</taxon>
        <taxon>Burkholderiales</taxon>
        <taxon>Alcaligenaceae</taxon>
        <taxon>Pigmentiphaga</taxon>
    </lineage>
</organism>
<protein>
    <submittedName>
        <fullName evidence="4">SDR family oxidoreductase</fullName>
    </submittedName>
</protein>
<dbReference type="PANTHER" id="PTHR44196">
    <property type="entry name" value="DEHYDROGENASE/REDUCTASE SDR FAMILY MEMBER 7B"/>
    <property type="match status" value="1"/>
</dbReference>
<name>A0A5C0AR56_9BURK</name>
<dbReference type="AlphaFoldDB" id="A0A5C0AR56"/>
<dbReference type="PANTHER" id="PTHR44196:SF3">
    <property type="entry name" value="SHORT CHAIN DEHYDROGENASE FAMILY PROTEIN"/>
    <property type="match status" value="1"/>
</dbReference>
<keyword evidence="2" id="KW-0560">Oxidoreductase</keyword>
<keyword evidence="5" id="KW-1185">Reference proteome</keyword>
<evidence type="ECO:0000313" key="5">
    <source>
        <dbReference type="Proteomes" id="UP000325161"/>
    </source>
</evidence>
<dbReference type="PRINTS" id="PR00081">
    <property type="entry name" value="GDHRDH"/>
</dbReference>
<dbReference type="PRINTS" id="PR00080">
    <property type="entry name" value="SDRFAMILY"/>
</dbReference>
<dbReference type="Proteomes" id="UP000325161">
    <property type="component" value="Chromosome"/>
</dbReference>
<accession>A0A5C0AR56</accession>
<dbReference type="InterPro" id="IPR020904">
    <property type="entry name" value="Sc_DH/Rdtase_CS"/>
</dbReference>
<dbReference type="InterPro" id="IPR036291">
    <property type="entry name" value="NAD(P)-bd_dom_sf"/>
</dbReference>
<dbReference type="GO" id="GO:0016491">
    <property type="term" value="F:oxidoreductase activity"/>
    <property type="evidence" value="ECO:0007669"/>
    <property type="project" value="UniProtKB-KW"/>
</dbReference>
<dbReference type="NCBIfam" id="NF005437">
    <property type="entry name" value="PRK07024.1"/>
    <property type="match status" value="1"/>
</dbReference>
<evidence type="ECO:0000256" key="2">
    <source>
        <dbReference type="ARBA" id="ARBA00023002"/>
    </source>
</evidence>
<dbReference type="GO" id="GO:0016020">
    <property type="term" value="C:membrane"/>
    <property type="evidence" value="ECO:0007669"/>
    <property type="project" value="TreeGrafter"/>
</dbReference>
<evidence type="ECO:0000256" key="1">
    <source>
        <dbReference type="ARBA" id="ARBA00006484"/>
    </source>
</evidence>
<dbReference type="OrthoDB" id="9797538at2"/>
<dbReference type="PROSITE" id="PS00061">
    <property type="entry name" value="ADH_SHORT"/>
    <property type="match status" value="1"/>
</dbReference>
<gene>
    <name evidence="4" type="ORF">FXN63_01125</name>
</gene>
<dbReference type="InterPro" id="IPR002347">
    <property type="entry name" value="SDR_fam"/>
</dbReference>
<dbReference type="RefSeq" id="WP_148812037.1">
    <property type="nucleotide sequence ID" value="NZ_CP043046.1"/>
</dbReference>